<dbReference type="Proteomes" id="UP000034680">
    <property type="component" value="Unassembled WGS sequence"/>
</dbReference>
<reference evidence="3 4" key="2">
    <citation type="submission" date="2015-05" db="EMBL/GenBank/DDBJ databases">
        <authorList>
            <person name="Morales-Cruz A."/>
            <person name="Amrine K.C."/>
            <person name="Cantu D."/>
        </authorList>
    </citation>
    <scope>NUCLEOTIDE SEQUENCE [LARGE SCALE GENOMIC DNA]</scope>
    <source>
        <strain evidence="3">DA912</strain>
    </source>
</reference>
<dbReference type="STRING" id="1214573.A0A0G2H7H7"/>
<evidence type="ECO:0000313" key="4">
    <source>
        <dbReference type="Proteomes" id="UP000034680"/>
    </source>
</evidence>
<organism evidence="3 4">
    <name type="scientific">Diaporthe ampelina</name>
    <dbReference type="NCBI Taxonomy" id="1214573"/>
    <lineage>
        <taxon>Eukaryota</taxon>
        <taxon>Fungi</taxon>
        <taxon>Dikarya</taxon>
        <taxon>Ascomycota</taxon>
        <taxon>Pezizomycotina</taxon>
        <taxon>Sordariomycetes</taxon>
        <taxon>Sordariomycetidae</taxon>
        <taxon>Diaporthales</taxon>
        <taxon>Diaporthaceae</taxon>
        <taxon>Diaporthe</taxon>
    </lineage>
</organism>
<feature type="region of interest" description="Disordered" evidence="1">
    <location>
        <begin position="27"/>
        <end position="71"/>
    </location>
</feature>
<reference evidence="3 4" key="1">
    <citation type="submission" date="2015-05" db="EMBL/GenBank/DDBJ databases">
        <title>Distinctive expansion of gene families associated with plant cell wall degradation and secondary metabolism in the genomes of grapevine trunk pathogens.</title>
        <authorList>
            <person name="Lawrence D.P."/>
            <person name="Travadon R."/>
            <person name="Rolshausen P.E."/>
            <person name="Baumgartner K."/>
        </authorList>
    </citation>
    <scope>NUCLEOTIDE SEQUENCE [LARGE SCALE GENOMIC DNA]</scope>
    <source>
        <strain evidence="3">DA912</strain>
    </source>
</reference>
<sequence length="591" mass="65791">MSATLTPFLFQTRTLVRFARVGPVTPTRFARPLHSTPSCRRRQADRDPIPFELPPEVENPDTPKGERSLDTGTITPLERQAFDKIFREISETGKHLPTVTPKRRNTPDLAQSEPNFLKSLYNGGPFNVSAIMQDAAERHSETKPGVTGLDPLSPLEATYSAAEREQALLQFPPSLRRAARTAYGMMESARDTPIATEGGGQEGLGFQRDVVEVVASSDKLARKVEVEASRREARLTIKAMMEKAESDFALWDVIEKEVFTLVEKLGLAPSEPATEPKKAKRRKKKTAAAEEESAAAESAANSKPRLNMDTYGPIYPMLLLDALHLLDKKFSRPSPLAFSLLPRIKQLGLPSYVLGVSTSFYNKLLSVMWERLGDAGGVMSLLEEMRHAGLQFDEETKSVVHQMENLLRSANRGHNGYFVKKIMQMPEYEPLLSRRLSNWISQSRGNQLSNRREQTKAAAVLHDYVGSFRAATYYKEHKELPSDSDTDHKVPSGIQARAECYSTHIGGYAACIKVNTKYEVVDLVDGIWYRATSAMGVVNEGLWKVEEGSGGLELLMSIQVECNMMLKGLVKGQVQSGTEQIYKNLLAVMLQ</sequence>
<evidence type="ECO:0000259" key="2">
    <source>
        <dbReference type="Pfam" id="PF19189"/>
    </source>
</evidence>
<keyword evidence="4" id="KW-1185">Reference proteome</keyword>
<dbReference type="GO" id="GO:0005739">
    <property type="term" value="C:mitochondrion"/>
    <property type="evidence" value="ECO:0007669"/>
    <property type="project" value="InterPro"/>
</dbReference>
<evidence type="ECO:0000256" key="1">
    <source>
        <dbReference type="SAM" id="MobiDB-lite"/>
    </source>
</evidence>
<name>A0A0G2H7H7_9PEZI</name>
<protein>
    <recommendedName>
        <fullName evidence="2">Mtf2-like C-terminal domain-containing protein</fullName>
    </recommendedName>
</protein>
<accession>A0A0G2H7H7</accession>
<dbReference type="PANTHER" id="PTHR39468">
    <property type="entry name" value="CHROMOSOME 7, WHOLE GENOME SHOTGUN SEQUENCE"/>
    <property type="match status" value="1"/>
</dbReference>
<dbReference type="EMBL" id="LCUC01000408">
    <property type="protein sequence ID" value="KKY31163.1"/>
    <property type="molecule type" value="Genomic_DNA"/>
</dbReference>
<dbReference type="InterPro" id="IPR040009">
    <property type="entry name" value="Mtf2/C5D6.12-like"/>
</dbReference>
<proteinExistence type="predicted"/>
<dbReference type="AlphaFoldDB" id="A0A0G2H7H7"/>
<evidence type="ECO:0000313" key="3">
    <source>
        <dbReference type="EMBL" id="KKY31163.1"/>
    </source>
</evidence>
<dbReference type="PANTHER" id="PTHR39468:SF1">
    <property type="entry name" value="MTF2-LIKE C-TERMINAL DOMAIN-CONTAINING PROTEIN"/>
    <property type="match status" value="1"/>
</dbReference>
<gene>
    <name evidence="3" type="ORF">UCDDA912_g08886</name>
</gene>
<dbReference type="Pfam" id="PF19189">
    <property type="entry name" value="Mtf2"/>
    <property type="match status" value="1"/>
</dbReference>
<dbReference type="InterPro" id="IPR043837">
    <property type="entry name" value="Mtf2-like_C"/>
</dbReference>
<feature type="domain" description="Mtf2-like C-terminal" evidence="2">
    <location>
        <begin position="236"/>
        <end position="418"/>
    </location>
</feature>
<comment type="caution">
    <text evidence="3">The sequence shown here is derived from an EMBL/GenBank/DDBJ whole genome shotgun (WGS) entry which is preliminary data.</text>
</comment>
<feature type="region of interest" description="Disordered" evidence="1">
    <location>
        <begin position="270"/>
        <end position="301"/>
    </location>
</feature>
<dbReference type="OrthoDB" id="2444174at2759"/>